<accession>A0A8S5S8B1</accession>
<proteinExistence type="predicted"/>
<evidence type="ECO:0000313" key="1">
    <source>
        <dbReference type="EMBL" id="DAF47237.1"/>
    </source>
</evidence>
<name>A0A8S5S8B1_9CAUD</name>
<sequence>MIKVNDLIKSVSNMIYDAIKDTEYKCKITDDDEQLQLYLDKGSCFFIDINTSDSESVNLHFNKKSLVIDIRYFPGNGNKTAKASLYNLKDLMERTFTRSIKVGRRYIHISGIDGLILKDEVGHTLHFSISVSYHEQVYFDKVDEYVMKEINNNIGIEVQDKFDLLEEVNIRYGDRLRRRGRKV</sequence>
<dbReference type="Pfam" id="PF20765">
    <property type="entry name" value="Phage_tail_terminator_8"/>
    <property type="match status" value="1"/>
</dbReference>
<dbReference type="EMBL" id="BK032552">
    <property type="protein sequence ID" value="DAF47237.1"/>
    <property type="molecule type" value="Genomic_DNA"/>
</dbReference>
<dbReference type="InterPro" id="IPR049254">
    <property type="entry name" value="Phage_tail_terminator"/>
</dbReference>
<organism evidence="1">
    <name type="scientific">Siphoviridae sp. ctb3910</name>
    <dbReference type="NCBI Taxonomy" id="2827897"/>
    <lineage>
        <taxon>Viruses</taxon>
        <taxon>Duplodnaviria</taxon>
        <taxon>Heunggongvirae</taxon>
        <taxon>Uroviricota</taxon>
        <taxon>Caudoviricetes</taxon>
    </lineage>
</organism>
<protein>
    <submittedName>
        <fullName evidence="1">Tail completion protein</fullName>
    </submittedName>
</protein>
<reference evidence="1" key="1">
    <citation type="journal article" date="2021" name="Proc. Natl. Acad. Sci. U.S.A.">
        <title>A Catalog of Tens of Thousands of Viruses from Human Metagenomes Reveals Hidden Associations with Chronic Diseases.</title>
        <authorList>
            <person name="Tisza M.J."/>
            <person name="Buck C.B."/>
        </authorList>
    </citation>
    <scope>NUCLEOTIDE SEQUENCE</scope>
    <source>
        <strain evidence="1">Ctb3910</strain>
    </source>
</reference>